<dbReference type="RefSeq" id="WP_142099037.1">
    <property type="nucleotide sequence ID" value="NZ_VIGH01000004.1"/>
</dbReference>
<evidence type="ECO:0000256" key="6">
    <source>
        <dbReference type="RuleBase" id="RU364048"/>
    </source>
</evidence>
<keyword evidence="3 6" id="KW-0560">Oxidoreductase</keyword>
<evidence type="ECO:0000313" key="8">
    <source>
        <dbReference type="Proteomes" id="UP000316256"/>
    </source>
</evidence>
<feature type="binding site" evidence="5">
    <location>
        <position position="459"/>
    </location>
    <ligand>
        <name>Fe cation</name>
        <dbReference type="ChEBI" id="CHEBI:24875"/>
        <note>catalytic</note>
    </ligand>
</feature>
<comment type="similarity">
    <text evidence="1 6">Belongs to the carotenoid oxygenase family.</text>
</comment>
<accession>A0A541BA70</accession>
<organism evidence="7 8">
    <name type="scientific">Rhodococcus spelaei</name>
    <dbReference type="NCBI Taxonomy" id="2546320"/>
    <lineage>
        <taxon>Bacteria</taxon>
        <taxon>Bacillati</taxon>
        <taxon>Actinomycetota</taxon>
        <taxon>Actinomycetes</taxon>
        <taxon>Mycobacteriales</taxon>
        <taxon>Nocardiaceae</taxon>
        <taxon>Rhodococcus</taxon>
    </lineage>
</organism>
<evidence type="ECO:0000256" key="5">
    <source>
        <dbReference type="PIRSR" id="PIRSR604294-1"/>
    </source>
</evidence>
<evidence type="ECO:0000256" key="2">
    <source>
        <dbReference type="ARBA" id="ARBA00022723"/>
    </source>
</evidence>
<proteinExistence type="inferred from homology"/>
<comment type="caution">
    <text evidence="7">The sequence shown here is derived from an EMBL/GenBank/DDBJ whole genome shotgun (WGS) entry which is preliminary data.</text>
</comment>
<keyword evidence="4 5" id="KW-0408">Iron</keyword>
<dbReference type="GO" id="GO:0010436">
    <property type="term" value="F:carotenoid dioxygenase activity"/>
    <property type="evidence" value="ECO:0007669"/>
    <property type="project" value="TreeGrafter"/>
</dbReference>
<name>A0A541BA70_9NOCA</name>
<keyword evidence="2 5" id="KW-0479">Metal-binding</keyword>
<dbReference type="GO" id="GO:0046872">
    <property type="term" value="F:metal ion binding"/>
    <property type="evidence" value="ECO:0007669"/>
    <property type="project" value="UniProtKB-KW"/>
</dbReference>
<dbReference type="Pfam" id="PF03055">
    <property type="entry name" value="RPE65"/>
    <property type="match status" value="1"/>
</dbReference>
<dbReference type="EMBL" id="VIGH01000004">
    <property type="protein sequence ID" value="TQF69231.1"/>
    <property type="molecule type" value="Genomic_DNA"/>
</dbReference>
<reference evidence="7 8" key="1">
    <citation type="submission" date="2019-06" db="EMBL/GenBank/DDBJ databases">
        <title>Rhodococcus spaelei sp. nov., isolated from a cave.</title>
        <authorList>
            <person name="Lee S.D."/>
        </authorList>
    </citation>
    <scope>NUCLEOTIDE SEQUENCE [LARGE SCALE GENOMIC DNA]</scope>
    <source>
        <strain evidence="7 8">C9-5</strain>
    </source>
</reference>
<keyword evidence="8" id="KW-1185">Reference proteome</keyword>
<dbReference type="Proteomes" id="UP000316256">
    <property type="component" value="Unassembled WGS sequence"/>
</dbReference>
<sequence length="465" mass="50482">MTVPTFPRPAPVDLAHHSHLTGIFAPQRTEVDVRDLQVIGALPDDLQGAYLRNGPNPRFDPIGNYVYPLDGDGMVHRVELSGGTARYTNRFVRTPMVVAEEKAGHVIWAGATDLYTPGEREVGPELAGTPRELPDINVVRHGGRLLAMAETAPPYRLDPTDLSTLGRETCDGAMAVGSTAHPKVDPVTGEMVLFNYLLEAPYLTWSVVARDGSLSRPPTVVEGLDKALMIHDMALTERFVVLVLCPLVFDIPAMLTGGAVLDWRPDEGTRIALIPRDGGPVRWASCEAFWVWHFANARDLPDGRVGVDYAQWSYPGLLATGDEPALGGLVRAVIDPVRGTVDREVVCDRDVEFPRVDDRRLTGLGGTVAAIGKLRGREGIMDSLWFVDPDAGTETHWEPGSLAVAEPVFIPGAGRDYWGMLGTDRCDLSSWFLLLPADDPGLGPVARVRLPIRVPAGLHGAWLPA</sequence>
<evidence type="ECO:0000256" key="4">
    <source>
        <dbReference type="ARBA" id="ARBA00023004"/>
    </source>
</evidence>
<feature type="binding site" evidence="5">
    <location>
        <position position="231"/>
    </location>
    <ligand>
        <name>Fe cation</name>
        <dbReference type="ChEBI" id="CHEBI:24875"/>
        <note>catalytic</note>
    </ligand>
</feature>
<dbReference type="AlphaFoldDB" id="A0A541BA70"/>
<dbReference type="InterPro" id="IPR004294">
    <property type="entry name" value="Carotenoid_Oase"/>
</dbReference>
<dbReference type="OrthoDB" id="6636843at2"/>
<dbReference type="PANTHER" id="PTHR10543:SF89">
    <property type="entry name" value="CAROTENOID 9,10(9',10')-CLEAVAGE DIOXYGENASE 1"/>
    <property type="match status" value="1"/>
</dbReference>
<keyword evidence="6" id="KW-0223">Dioxygenase</keyword>
<dbReference type="EC" id="1.13.11.-" evidence="6"/>
<evidence type="ECO:0000256" key="3">
    <source>
        <dbReference type="ARBA" id="ARBA00023002"/>
    </source>
</evidence>
<dbReference type="GO" id="GO:0016121">
    <property type="term" value="P:carotene catabolic process"/>
    <property type="evidence" value="ECO:0007669"/>
    <property type="project" value="TreeGrafter"/>
</dbReference>
<evidence type="ECO:0000256" key="1">
    <source>
        <dbReference type="ARBA" id="ARBA00006787"/>
    </source>
</evidence>
<feature type="binding site" evidence="5">
    <location>
        <position position="293"/>
    </location>
    <ligand>
        <name>Fe cation</name>
        <dbReference type="ChEBI" id="CHEBI:24875"/>
        <note>catalytic</note>
    </ligand>
</feature>
<dbReference type="PANTHER" id="PTHR10543">
    <property type="entry name" value="BETA-CAROTENE DIOXYGENASE"/>
    <property type="match status" value="1"/>
</dbReference>
<comment type="cofactor">
    <cofactor evidence="5 6">
        <name>Fe(2+)</name>
        <dbReference type="ChEBI" id="CHEBI:29033"/>
    </cofactor>
    <text evidence="5 6">Binds 1 Fe(2+) ion per subunit.</text>
</comment>
<evidence type="ECO:0000313" key="7">
    <source>
        <dbReference type="EMBL" id="TQF69231.1"/>
    </source>
</evidence>
<feature type="binding site" evidence="5">
    <location>
        <position position="181"/>
    </location>
    <ligand>
        <name>Fe cation</name>
        <dbReference type="ChEBI" id="CHEBI:24875"/>
        <note>catalytic</note>
    </ligand>
</feature>
<protein>
    <recommendedName>
        <fullName evidence="6">Dioxygenase</fullName>
        <ecNumber evidence="6">1.13.11.-</ecNumber>
    </recommendedName>
</protein>
<gene>
    <name evidence="7" type="ORF">FK531_10825</name>
</gene>